<accession>A0A0J1C2N1</accession>
<organism evidence="6 7">
    <name type="scientific">Neisseria arctica</name>
    <dbReference type="NCBI Taxonomy" id="1470200"/>
    <lineage>
        <taxon>Bacteria</taxon>
        <taxon>Pseudomonadati</taxon>
        <taxon>Pseudomonadota</taxon>
        <taxon>Betaproteobacteria</taxon>
        <taxon>Neisseriales</taxon>
        <taxon>Neisseriaceae</taxon>
        <taxon>Neisseria</taxon>
    </lineage>
</organism>
<dbReference type="GO" id="GO:0008408">
    <property type="term" value="F:3'-5' exonuclease activity"/>
    <property type="evidence" value="ECO:0007669"/>
    <property type="project" value="TreeGrafter"/>
</dbReference>
<dbReference type="CDD" id="cd06127">
    <property type="entry name" value="DEDDh"/>
    <property type="match status" value="1"/>
</dbReference>
<dbReference type="GO" id="GO:0045004">
    <property type="term" value="P:DNA replication proofreading"/>
    <property type="evidence" value="ECO:0007669"/>
    <property type="project" value="TreeGrafter"/>
</dbReference>
<dbReference type="OrthoDB" id="9803913at2"/>
<evidence type="ECO:0000256" key="3">
    <source>
        <dbReference type="ARBA" id="ARBA00026073"/>
    </source>
</evidence>
<dbReference type="STRING" id="1470200.PL75_08160"/>
<dbReference type="PANTHER" id="PTHR30231">
    <property type="entry name" value="DNA POLYMERASE III SUBUNIT EPSILON"/>
    <property type="match status" value="1"/>
</dbReference>
<name>A0A0J1C2N1_9NEIS</name>
<dbReference type="Proteomes" id="UP000036027">
    <property type="component" value="Unassembled WGS sequence"/>
</dbReference>
<dbReference type="EC" id="2.7.7.7" evidence="1"/>
<dbReference type="GO" id="GO:0003677">
    <property type="term" value="F:DNA binding"/>
    <property type="evidence" value="ECO:0007669"/>
    <property type="project" value="InterPro"/>
</dbReference>
<evidence type="ECO:0000313" key="7">
    <source>
        <dbReference type="Proteomes" id="UP000036027"/>
    </source>
</evidence>
<comment type="subunit">
    <text evidence="3">DNA polymerase III contains a core (composed of alpha, epsilon and theta chains) that associates with a tau subunit. This core dimerizes to form the POLIII' complex. PolIII' associates with the gamma complex (composed of gamma, delta, delta', psi and chi chains) and with the beta chain to form the complete DNA polymerase III complex.</text>
</comment>
<evidence type="ECO:0000256" key="4">
    <source>
        <dbReference type="ARBA" id="ARBA00049244"/>
    </source>
</evidence>
<dbReference type="InterPro" id="IPR036397">
    <property type="entry name" value="RNaseH_sf"/>
</dbReference>
<dbReference type="SUPFAM" id="SSF53098">
    <property type="entry name" value="Ribonuclease H-like"/>
    <property type="match status" value="1"/>
</dbReference>
<dbReference type="GO" id="GO:0003887">
    <property type="term" value="F:DNA-directed DNA polymerase activity"/>
    <property type="evidence" value="ECO:0007669"/>
    <property type="project" value="UniProtKB-EC"/>
</dbReference>
<dbReference type="Gene3D" id="3.30.420.10">
    <property type="entry name" value="Ribonuclease H-like superfamily/Ribonuclease H"/>
    <property type="match status" value="1"/>
</dbReference>
<dbReference type="GO" id="GO:0005829">
    <property type="term" value="C:cytosol"/>
    <property type="evidence" value="ECO:0007669"/>
    <property type="project" value="TreeGrafter"/>
</dbReference>
<comment type="function">
    <text evidence="2">DNA polymerase III is a complex, multichain enzyme responsible for most of the replicative synthesis in bacteria. The epsilon subunit contain the editing function and is a proofreading 3'-5' exonuclease.</text>
</comment>
<dbReference type="InterPro" id="IPR006054">
    <property type="entry name" value="DnaQ"/>
</dbReference>
<proteinExistence type="predicted"/>
<dbReference type="PATRIC" id="fig|1470200.3.peg.542"/>
<evidence type="ECO:0000313" key="6">
    <source>
        <dbReference type="EMBL" id="KLT72503.1"/>
    </source>
</evidence>
<dbReference type="NCBIfam" id="TIGR00573">
    <property type="entry name" value="dnaq"/>
    <property type="match status" value="1"/>
</dbReference>
<reference evidence="6 7" key="1">
    <citation type="submission" date="2014-11" db="EMBL/GenBank/DDBJ databases">
        <title>Genome of a novel goose pathogen.</title>
        <authorList>
            <person name="Hansen C.M."/>
            <person name="Hueffer K."/>
            <person name="Choi S.C."/>
        </authorList>
    </citation>
    <scope>NUCLEOTIDE SEQUENCE [LARGE SCALE GENOMIC DNA]</scope>
    <source>
        <strain evidence="6 7">KH1503</strain>
    </source>
</reference>
<evidence type="ECO:0000256" key="2">
    <source>
        <dbReference type="ARBA" id="ARBA00025483"/>
    </source>
</evidence>
<gene>
    <name evidence="6" type="ORF">PL75_08160</name>
</gene>
<dbReference type="EMBL" id="JTDO01000012">
    <property type="protein sequence ID" value="KLT72503.1"/>
    <property type="molecule type" value="Genomic_DNA"/>
</dbReference>
<dbReference type="FunFam" id="3.30.420.10:FF:000045">
    <property type="entry name" value="3'-5' exonuclease DinG"/>
    <property type="match status" value="1"/>
</dbReference>
<comment type="catalytic activity">
    <reaction evidence="4">
        <text>DNA(n) + a 2'-deoxyribonucleoside 5'-triphosphate = DNA(n+1) + diphosphate</text>
        <dbReference type="Rhea" id="RHEA:22508"/>
        <dbReference type="Rhea" id="RHEA-COMP:17339"/>
        <dbReference type="Rhea" id="RHEA-COMP:17340"/>
        <dbReference type="ChEBI" id="CHEBI:33019"/>
        <dbReference type="ChEBI" id="CHEBI:61560"/>
        <dbReference type="ChEBI" id="CHEBI:173112"/>
        <dbReference type="EC" id="2.7.7.7"/>
    </reaction>
</comment>
<dbReference type="RefSeq" id="WP_047761432.1">
    <property type="nucleotide sequence ID" value="NZ_CP091510.1"/>
</dbReference>
<comment type="caution">
    <text evidence="6">The sequence shown here is derived from an EMBL/GenBank/DDBJ whole genome shotgun (WGS) entry which is preliminary data.</text>
</comment>
<sequence length="463" mass="52590">MLSACKWPLLGDFSKKIGLPVAIIDLESTGGDMYQDRITEIAILRFNKGKISRYEWLVNPQKNIPPFITSLTGISNEMVADAPHFADLVHDLLPLLRGTLLIAHNSRFDYTFLRHEFQRAGIHFASPALCSVQLSRKLYPQYFKHNLDSIIERFGIQTESRHRAMTDVTALADFLEISLKEKGCDEWLKHVHTLTNPHPLPHLFSEQLANEIYKLSDSHGVIVWLDAENRAISLSVHKKAFSEVSALLRRNSYPSEIRNAEKIIFHEALGSLHALQKRVELQKHYQLPASQATQTFFSVEFTHDEKQRLRAHIRNLENGSYNNPPNGLFLHKKKAKQILSEWAQQQQLCPDSLGLLPTTYPAGQPCPKIVAGQCNGSCQHQNGIERQNEIITASGRLLPIADWGNAHALEITETDMLSKRSVTIRCINGVLNLPDGSYYFDSTLPAIVKDIWKRSKHNIRILY</sequence>
<dbReference type="SMART" id="SM00479">
    <property type="entry name" value="EXOIII"/>
    <property type="match status" value="1"/>
</dbReference>
<protein>
    <recommendedName>
        <fullName evidence="1">DNA-directed DNA polymerase</fullName>
        <ecNumber evidence="1">2.7.7.7</ecNumber>
    </recommendedName>
</protein>
<dbReference type="Pfam" id="PF00929">
    <property type="entry name" value="RNase_T"/>
    <property type="match status" value="1"/>
</dbReference>
<feature type="domain" description="Exonuclease" evidence="5">
    <location>
        <begin position="20"/>
        <end position="184"/>
    </location>
</feature>
<keyword evidence="7" id="KW-1185">Reference proteome</keyword>
<dbReference type="InterPro" id="IPR013520">
    <property type="entry name" value="Ribonucl_H"/>
</dbReference>
<dbReference type="InterPro" id="IPR012337">
    <property type="entry name" value="RNaseH-like_sf"/>
</dbReference>
<evidence type="ECO:0000256" key="1">
    <source>
        <dbReference type="ARBA" id="ARBA00012417"/>
    </source>
</evidence>
<dbReference type="PANTHER" id="PTHR30231:SF37">
    <property type="entry name" value="EXODEOXYRIBONUCLEASE 10"/>
    <property type="match status" value="1"/>
</dbReference>
<evidence type="ECO:0000259" key="5">
    <source>
        <dbReference type="SMART" id="SM00479"/>
    </source>
</evidence>
<dbReference type="AlphaFoldDB" id="A0A0J1C2N1"/>